<reference evidence="1" key="1">
    <citation type="submission" date="2018-02" db="EMBL/GenBank/DDBJ databases">
        <title>Rhizophora mucronata_Transcriptome.</title>
        <authorList>
            <person name="Meera S.P."/>
            <person name="Sreeshan A."/>
            <person name="Augustine A."/>
        </authorList>
    </citation>
    <scope>NUCLEOTIDE SEQUENCE</scope>
    <source>
        <tissue evidence="1">Leaf</tissue>
    </source>
</reference>
<protein>
    <submittedName>
        <fullName evidence="1">Uncharacterized protein</fullName>
    </submittedName>
</protein>
<accession>A0A2P2NYL1</accession>
<evidence type="ECO:0000313" key="1">
    <source>
        <dbReference type="EMBL" id="MBX47552.1"/>
    </source>
</evidence>
<organism evidence="1">
    <name type="scientific">Rhizophora mucronata</name>
    <name type="common">Asiatic mangrove</name>
    <dbReference type="NCBI Taxonomy" id="61149"/>
    <lineage>
        <taxon>Eukaryota</taxon>
        <taxon>Viridiplantae</taxon>
        <taxon>Streptophyta</taxon>
        <taxon>Embryophyta</taxon>
        <taxon>Tracheophyta</taxon>
        <taxon>Spermatophyta</taxon>
        <taxon>Magnoliopsida</taxon>
        <taxon>eudicotyledons</taxon>
        <taxon>Gunneridae</taxon>
        <taxon>Pentapetalae</taxon>
        <taxon>rosids</taxon>
        <taxon>fabids</taxon>
        <taxon>Malpighiales</taxon>
        <taxon>Rhizophoraceae</taxon>
        <taxon>Rhizophora</taxon>
    </lineage>
</organism>
<dbReference type="EMBL" id="GGEC01067068">
    <property type="protein sequence ID" value="MBX47552.1"/>
    <property type="molecule type" value="Transcribed_RNA"/>
</dbReference>
<name>A0A2P2NYL1_RHIMU</name>
<sequence length="52" mass="6136">MFSRPLLQASDVFIDIYAKTTLLMSILFFNRQAYLQKIVLDWLLQWKSAKLG</sequence>
<dbReference type="AlphaFoldDB" id="A0A2P2NYL1"/>
<proteinExistence type="predicted"/>